<organism evidence="1 2">
    <name type="scientific">Mergibacter septicus</name>
    <dbReference type="NCBI Taxonomy" id="221402"/>
    <lineage>
        <taxon>Bacteria</taxon>
        <taxon>Pseudomonadati</taxon>
        <taxon>Pseudomonadota</taxon>
        <taxon>Gammaproteobacteria</taxon>
        <taxon>Pasteurellales</taxon>
        <taxon>Pasteurellaceae</taxon>
        <taxon>Mergibacter</taxon>
    </lineage>
</organism>
<dbReference type="PROSITE" id="PS51257">
    <property type="entry name" value="PROKAR_LIPOPROTEIN"/>
    <property type="match status" value="1"/>
</dbReference>
<dbReference type="RefSeq" id="WP_261920260.1">
    <property type="nucleotide sequence ID" value="NZ_CP022011.1"/>
</dbReference>
<gene>
    <name evidence="1" type="ORF">CEP48_07210</name>
</gene>
<protein>
    <submittedName>
        <fullName evidence="1">Uncharacterized protein</fullName>
    </submittedName>
</protein>
<name>A0A8E3MHC5_9PAST</name>
<proteinExistence type="predicted"/>
<dbReference type="Proteomes" id="UP000955338">
    <property type="component" value="Chromosome"/>
</dbReference>
<accession>A0A8E3MHC5</accession>
<evidence type="ECO:0000313" key="2">
    <source>
        <dbReference type="Proteomes" id="UP000955338"/>
    </source>
</evidence>
<evidence type="ECO:0000313" key="1">
    <source>
        <dbReference type="EMBL" id="QDJ15225.1"/>
    </source>
</evidence>
<keyword evidence="2" id="KW-1185">Reference proteome</keyword>
<reference evidence="1" key="1">
    <citation type="submission" date="2017-06" db="EMBL/GenBank/DDBJ databases">
        <title>Genome sequencing of pathogenic and non-pathogenic strains within Bisgaard taxon 40.</title>
        <authorList>
            <person name="Ladner J.T."/>
            <person name="Lovett S.P."/>
            <person name="Koroleva G."/>
            <person name="Lorch J.M."/>
        </authorList>
    </citation>
    <scope>NUCLEOTIDE SEQUENCE</scope>
    <source>
        <strain evidence="1">27576-1-I1</strain>
    </source>
</reference>
<sequence length="172" mass="19555">MRLILLFVVSQLWLSACSNQSNIAPIIPQLSQQALDQKSFATGYQVTLQTYRGQIDFNYPIKDFNQGVADWFAGRYPDGIAQLKQDLYAKGIGYTKTVFSYYSGVIFAAELSQNLNYMGCEKVDFLSLRQGIGEAMRDLQRGKLREDDAYLEQGMDLMFSVCQEVRKSTLKK</sequence>
<dbReference type="AlphaFoldDB" id="A0A8E3MHC5"/>
<dbReference type="EMBL" id="CP022011">
    <property type="protein sequence ID" value="QDJ15225.1"/>
    <property type="molecule type" value="Genomic_DNA"/>
</dbReference>